<dbReference type="SUPFAM" id="SSF56322">
    <property type="entry name" value="ADC synthase"/>
    <property type="match status" value="1"/>
</dbReference>
<dbReference type="GO" id="GO:0046654">
    <property type="term" value="P:tetrahydrofolate biosynthetic process"/>
    <property type="evidence" value="ECO:0007669"/>
    <property type="project" value="UniProtKB-UniPathway"/>
</dbReference>
<dbReference type="InterPro" id="IPR015890">
    <property type="entry name" value="Chorismate_C"/>
</dbReference>
<dbReference type="Gene3D" id="3.60.120.10">
    <property type="entry name" value="Anthranilate synthase"/>
    <property type="match status" value="1"/>
</dbReference>
<organism evidence="14 15">
    <name type="scientific">Sugiyamaella lignohabitans</name>
    <dbReference type="NCBI Taxonomy" id="796027"/>
    <lineage>
        <taxon>Eukaryota</taxon>
        <taxon>Fungi</taxon>
        <taxon>Dikarya</taxon>
        <taxon>Ascomycota</taxon>
        <taxon>Saccharomycotina</taxon>
        <taxon>Dipodascomycetes</taxon>
        <taxon>Dipodascales</taxon>
        <taxon>Trichomonascaceae</taxon>
        <taxon>Sugiyamaella</taxon>
    </lineage>
</organism>
<keyword evidence="6" id="KW-0289">Folate biosynthesis</keyword>
<feature type="domain" description="Anthranilate synthase component I N-terminal" evidence="13">
    <location>
        <begin position="310"/>
        <end position="468"/>
    </location>
</feature>
<proteinExistence type="inferred from homology"/>
<evidence type="ECO:0000259" key="12">
    <source>
        <dbReference type="Pfam" id="PF00425"/>
    </source>
</evidence>
<evidence type="ECO:0000256" key="7">
    <source>
        <dbReference type="ARBA" id="ARBA00022962"/>
    </source>
</evidence>
<dbReference type="GO" id="GO:0005737">
    <property type="term" value="C:cytoplasm"/>
    <property type="evidence" value="ECO:0007669"/>
    <property type="project" value="TreeGrafter"/>
</dbReference>
<dbReference type="InterPro" id="IPR005801">
    <property type="entry name" value="ADC_synthase"/>
</dbReference>
<dbReference type="PANTHER" id="PTHR11236">
    <property type="entry name" value="AMINOBENZOATE/ANTHRANILATE SYNTHASE"/>
    <property type="match status" value="1"/>
</dbReference>
<evidence type="ECO:0000256" key="6">
    <source>
        <dbReference type="ARBA" id="ARBA00022909"/>
    </source>
</evidence>
<dbReference type="EMBL" id="CP014501">
    <property type="protein sequence ID" value="ANB12797.1"/>
    <property type="molecule type" value="Genomic_DNA"/>
</dbReference>
<dbReference type="InterPro" id="IPR029062">
    <property type="entry name" value="Class_I_gatase-like"/>
</dbReference>
<reference evidence="14 15" key="1">
    <citation type="submission" date="2016-02" db="EMBL/GenBank/DDBJ databases">
        <title>Complete genome sequence and transcriptome regulation of the pentose utilising yeast Sugiyamaella lignohabitans.</title>
        <authorList>
            <person name="Bellasio M."/>
            <person name="Peymann A."/>
            <person name="Valli M."/>
            <person name="Sipitzky M."/>
            <person name="Graf A."/>
            <person name="Sauer M."/>
            <person name="Marx H."/>
            <person name="Mattanovich D."/>
        </authorList>
    </citation>
    <scope>NUCLEOTIDE SEQUENCE [LARGE SCALE GENOMIC DNA]</scope>
    <source>
        <strain evidence="14 15">CBS 10342</strain>
    </source>
</reference>
<dbReference type="Gene3D" id="3.40.50.880">
    <property type="match status" value="1"/>
</dbReference>
<dbReference type="Pfam" id="PF00117">
    <property type="entry name" value="GATase"/>
    <property type="match status" value="2"/>
</dbReference>
<dbReference type="SUPFAM" id="SSF52317">
    <property type="entry name" value="Class I glutamine amidotransferase-like"/>
    <property type="match status" value="1"/>
</dbReference>
<evidence type="ECO:0000259" key="13">
    <source>
        <dbReference type="Pfam" id="PF04715"/>
    </source>
</evidence>
<evidence type="ECO:0000256" key="5">
    <source>
        <dbReference type="ARBA" id="ARBA00022679"/>
    </source>
</evidence>
<keyword evidence="7" id="KW-0315">Glutamine amidotransferase</keyword>
<dbReference type="InterPro" id="IPR010117">
    <property type="entry name" value="PabB_fungal"/>
</dbReference>
<evidence type="ECO:0000256" key="8">
    <source>
        <dbReference type="ARBA" id="ARBA00031329"/>
    </source>
</evidence>
<dbReference type="AlphaFoldDB" id="A0A161HJB5"/>
<dbReference type="PROSITE" id="PS51273">
    <property type="entry name" value="GATASE_TYPE_1"/>
    <property type="match status" value="1"/>
</dbReference>
<keyword evidence="5" id="KW-0808">Transferase</keyword>
<dbReference type="EC" id="2.6.1.85" evidence="4"/>
<dbReference type="GO" id="GO:0000162">
    <property type="term" value="P:L-tryptophan biosynthetic process"/>
    <property type="evidence" value="ECO:0007669"/>
    <property type="project" value="TreeGrafter"/>
</dbReference>
<dbReference type="InterPro" id="IPR019999">
    <property type="entry name" value="Anth_synth_I-like"/>
</dbReference>
<dbReference type="Proteomes" id="UP000189580">
    <property type="component" value="Chromosome a"/>
</dbReference>
<comment type="catalytic activity">
    <reaction evidence="1">
        <text>chorismate + L-glutamine = 4-amino-4-deoxychorismate + L-glutamate</text>
        <dbReference type="Rhea" id="RHEA:11672"/>
        <dbReference type="ChEBI" id="CHEBI:29748"/>
        <dbReference type="ChEBI" id="CHEBI:29985"/>
        <dbReference type="ChEBI" id="CHEBI:58359"/>
        <dbReference type="ChEBI" id="CHEBI:58406"/>
        <dbReference type="EC" id="2.6.1.85"/>
    </reaction>
</comment>
<feature type="compositionally biased region" description="Low complexity" evidence="10">
    <location>
        <begin position="152"/>
        <end position="168"/>
    </location>
</feature>
<dbReference type="RefSeq" id="XP_018735274.1">
    <property type="nucleotide sequence ID" value="XM_018877919.1"/>
</dbReference>
<feature type="domain" description="Glutamine amidotransferase" evidence="11">
    <location>
        <begin position="5"/>
        <end position="154"/>
    </location>
</feature>
<feature type="domain" description="Chorismate-utilising enzyme C-terminal" evidence="12">
    <location>
        <begin position="516"/>
        <end position="773"/>
    </location>
</feature>
<evidence type="ECO:0000256" key="10">
    <source>
        <dbReference type="SAM" id="MobiDB-lite"/>
    </source>
</evidence>
<dbReference type="GO" id="GO:0046820">
    <property type="term" value="F:4-amino-4-deoxychorismate synthase activity"/>
    <property type="evidence" value="ECO:0007669"/>
    <property type="project" value="UniProtKB-EC"/>
</dbReference>
<evidence type="ECO:0000256" key="9">
    <source>
        <dbReference type="ARBA" id="ARBA00031904"/>
    </source>
</evidence>
<dbReference type="Pfam" id="PF04715">
    <property type="entry name" value="Anth_synt_I_N"/>
    <property type="match status" value="1"/>
</dbReference>
<comment type="pathway">
    <text evidence="2">Cofactor biosynthesis; tetrahydrofolate biosynthesis; 4-aminobenzoate from chorismate: step 1/2.</text>
</comment>
<protein>
    <recommendedName>
        <fullName evidence="4">aminodeoxychorismate synthase</fullName>
        <ecNumber evidence="4">2.6.1.85</ecNumber>
    </recommendedName>
    <alternativeName>
        <fullName evidence="8">Para-aminobenzoate synthase</fullName>
    </alternativeName>
    <alternativeName>
        <fullName evidence="9">p-aminobenzoic acid synthase</fullName>
    </alternativeName>
</protein>
<evidence type="ECO:0000256" key="3">
    <source>
        <dbReference type="ARBA" id="ARBA00005970"/>
    </source>
</evidence>
<dbReference type="InterPro" id="IPR017926">
    <property type="entry name" value="GATASE"/>
</dbReference>
<dbReference type="Pfam" id="PF00425">
    <property type="entry name" value="Chorismate_bind"/>
    <property type="match status" value="1"/>
</dbReference>
<dbReference type="PANTHER" id="PTHR11236:SF18">
    <property type="entry name" value="AMINODEOXYCHORISMATE SYNTHASE"/>
    <property type="match status" value="1"/>
</dbReference>
<dbReference type="InterPro" id="IPR006221">
    <property type="entry name" value="TrpG/PapA_dom"/>
</dbReference>
<evidence type="ECO:0000313" key="15">
    <source>
        <dbReference type="Proteomes" id="UP000189580"/>
    </source>
</evidence>
<keyword evidence="15" id="KW-1185">Reference proteome</keyword>
<evidence type="ECO:0000256" key="4">
    <source>
        <dbReference type="ARBA" id="ARBA00013139"/>
    </source>
</evidence>
<dbReference type="GO" id="GO:0046656">
    <property type="term" value="P:folic acid biosynthetic process"/>
    <property type="evidence" value="ECO:0007669"/>
    <property type="project" value="UniProtKB-KW"/>
</dbReference>
<dbReference type="OrthoDB" id="64220at2759"/>
<dbReference type="PRINTS" id="PR00097">
    <property type="entry name" value="ANTSNTHASEII"/>
</dbReference>
<dbReference type="NCBIfam" id="TIGR01823">
    <property type="entry name" value="PabB-fungal"/>
    <property type="match status" value="1"/>
</dbReference>
<dbReference type="PRINTS" id="PR00099">
    <property type="entry name" value="CPSGATASE"/>
</dbReference>
<evidence type="ECO:0000259" key="11">
    <source>
        <dbReference type="Pfam" id="PF00117"/>
    </source>
</evidence>
<accession>A0A161HJB5</accession>
<dbReference type="UniPathway" id="UPA00077">
    <property type="reaction ID" value="UER00149"/>
</dbReference>
<dbReference type="InterPro" id="IPR006805">
    <property type="entry name" value="Anth_synth_I_N"/>
</dbReference>
<evidence type="ECO:0000313" key="14">
    <source>
        <dbReference type="EMBL" id="ANB12797.1"/>
    </source>
</evidence>
<dbReference type="CDD" id="cd01743">
    <property type="entry name" value="GATase1_Anthranilate_Synthase"/>
    <property type="match status" value="1"/>
</dbReference>
<evidence type="ECO:0000256" key="1">
    <source>
        <dbReference type="ARBA" id="ARBA00001000"/>
    </source>
</evidence>
<sequence length="784" mass="86859">MARILLIDSYDSFTFNLSTLIEKVTGATVITIRNDAIGSDELINDILPLFDAVVVGPGPGSPDNPDDIGVLDSLWKLTDEHVLPIFGVCLGFQSMVLGFGGSIHRLKVIKHGQPGKIQHSGESIFKGLPQGFSSIRYHSLHARISDKDNLPNGTTNGHVNGNTTSNGTRAGSGRDTSGSITPLAWLISTEDDHAERVLMAGKHLSKPFYGVQYHPESICSEYGAEVLMNFWLEAQKWSSEHGRVASQDEAKFNIMKSHYSIKPEPLTTGDLSSTTSPVQVPYKKLQLRPLVNSDSPSSTYIGADIICDELLETGNFVLLNSASEPGRWSIIGVLQPGKTNTITHYTSQSPQYAYITKWKETERSPIDLATYGSHKDGGDTNSHPSVWNFLAHYMSPKIAIYKQATTPPNAPFIGGLVGYFTYEASSLNMIPEKKPLPVSQENQTNAADVSLVDVERTILIDNQTHVLYTVSLLPGDDEWLTTTIEKIDNLQKQSGPFTSTITPLELPANPTVTMPDKEKYIAKIRASQEYLKSGDSYELCLTAQTKIEYKEVVDPWNLYKILLKRNPAPYSCFLDLPDSILVGSSPERFMSWNRQGMCEFRPIKGTVKKSPDMTRAKAEAILNTPKELGENLMIVDLIRHDLNQILHNVRADKLMSVEEYKSVYQLVSVIQGDLPNEYLGIDVLSHSLPPGSMTGAPKLRSVEILHHLEDQVPRGIYSGVSGYWSVQDEGDWSVIIRSTYMYKADLHTWRIGAGGAITILSDPEAEWDEMQTKLNTALQAFREV</sequence>
<dbReference type="GO" id="GO:0008153">
    <property type="term" value="P:4-aminobenzoate biosynthetic process"/>
    <property type="evidence" value="ECO:0007669"/>
    <property type="project" value="TreeGrafter"/>
</dbReference>
<feature type="domain" description="Glutamine amidotransferase" evidence="11">
    <location>
        <begin position="187"/>
        <end position="233"/>
    </location>
</feature>
<gene>
    <name evidence="14" type="primary">ABZ1</name>
    <name evidence="14" type="ORF">AWJ20_1069</name>
</gene>
<comment type="similarity">
    <text evidence="3">In the C-terminal section; belongs to the anthranilate synthase component I family.</text>
</comment>
<evidence type="ECO:0000256" key="2">
    <source>
        <dbReference type="ARBA" id="ARBA00005009"/>
    </source>
</evidence>
<dbReference type="KEGG" id="slb:AWJ20_1069"/>
<dbReference type="GeneID" id="30032830"/>
<name>A0A161HJB5_9ASCO</name>
<feature type="region of interest" description="Disordered" evidence="10">
    <location>
        <begin position="146"/>
        <end position="176"/>
    </location>
</feature>